<feature type="transmembrane region" description="Helical" evidence="1">
    <location>
        <begin position="6"/>
        <end position="28"/>
    </location>
</feature>
<name>A0A0F9F6Q5_9ZZZZ</name>
<keyword evidence="1" id="KW-0812">Transmembrane</keyword>
<protein>
    <submittedName>
        <fullName evidence="2">Uncharacterized protein</fullName>
    </submittedName>
</protein>
<organism evidence="2">
    <name type="scientific">marine sediment metagenome</name>
    <dbReference type="NCBI Taxonomy" id="412755"/>
    <lineage>
        <taxon>unclassified sequences</taxon>
        <taxon>metagenomes</taxon>
        <taxon>ecological metagenomes</taxon>
    </lineage>
</organism>
<proteinExistence type="predicted"/>
<dbReference type="EMBL" id="LAZR01022371">
    <property type="protein sequence ID" value="KKL82079.1"/>
    <property type="molecule type" value="Genomic_DNA"/>
</dbReference>
<keyword evidence="1" id="KW-0472">Membrane</keyword>
<evidence type="ECO:0000256" key="1">
    <source>
        <dbReference type="SAM" id="Phobius"/>
    </source>
</evidence>
<sequence length="229" mass="24256">MANDKALGNIVMGFVLIVIGIALLGVIADSISANVTLTSNTNESITITSETNTVDEENITLTSGVGQTGNTSLKTFTFFGNETHNTSQPGITLGIEVNFTRAGVISANFTDGTYQVDYTYSTNSSGASANVDITSVSYFGNGSINTDLADISFNTDVNWTTGGAITVDSINFTDVTYDFSYTYEGSEYVSDSTSRVLLLLVTLFFSIAVMLLGFVMVKNGFEGMGIIGK</sequence>
<feature type="transmembrane region" description="Helical" evidence="1">
    <location>
        <begin position="196"/>
        <end position="217"/>
    </location>
</feature>
<accession>A0A0F9F6Q5</accession>
<comment type="caution">
    <text evidence="2">The sequence shown here is derived from an EMBL/GenBank/DDBJ whole genome shotgun (WGS) entry which is preliminary data.</text>
</comment>
<reference evidence="2" key="1">
    <citation type="journal article" date="2015" name="Nature">
        <title>Complex archaea that bridge the gap between prokaryotes and eukaryotes.</title>
        <authorList>
            <person name="Spang A."/>
            <person name="Saw J.H."/>
            <person name="Jorgensen S.L."/>
            <person name="Zaremba-Niedzwiedzka K."/>
            <person name="Martijn J."/>
            <person name="Lind A.E."/>
            <person name="van Eijk R."/>
            <person name="Schleper C."/>
            <person name="Guy L."/>
            <person name="Ettema T.J."/>
        </authorList>
    </citation>
    <scope>NUCLEOTIDE SEQUENCE</scope>
</reference>
<evidence type="ECO:0000313" key="2">
    <source>
        <dbReference type="EMBL" id="KKL82079.1"/>
    </source>
</evidence>
<dbReference type="AlphaFoldDB" id="A0A0F9F6Q5"/>
<gene>
    <name evidence="2" type="ORF">LCGC14_1988320</name>
</gene>
<keyword evidence="1" id="KW-1133">Transmembrane helix</keyword>